<sequence length="672" mass="76311">MSGIGRSRDRDREPSKRNSITDRLVNTFNQVRNRDPSSPLSPLGRRASSASSTSGPSPISKVREWLDTCNREHDHHCSISNPADDPDPTASTVFRPEWLIDSSERCLVRSQPGDRYVALSYVWGMGPNQRKSEPEGSAKLLKSNIDIYRDALPDRDVPETIYDAIRLSRKLGLKYIWVDRLCIVQDDEVQKDAHVRHMADIFSGAYLTIVAAHGDAETGLVQLDPRRPPPARGGGFRPQGQSHDELVLKSRWHTRGWTLQEYMYSRRCVFFFEDTITWECHCDLWENNPPSILKAMQRKPTPVCTIAPTEAIMGYRHTTWPDLDEYARIAMEYSARKVTVPEDALRAFAGITHMLSRVFPGGFIYGMPLMFLDVALLWRPQASIRRRAVMKPPFLPSWSWMGWWFDGVPADMILWRAAADYVHDTLSWGKGGTAPKRLQPTSGFKFKSTVTWSLTDRQASVPVVNTGLQYRDLRGRKTPTTVLPAGWSKSGSHYFKYDGDPDTTFKYPVPVEDLPEQGTYEPPVGELAYPGPLLSFRSKTAFFEVDYSESLAPRDADCPPVAVGNIWTKSNRWAGTFRAHDGWLGVQSSNYGRDQDEMLEFVAISTVIERRGSHLFSEEQFQANKDVEEYIYIVNVLWIERIGGIAYRRGLGHILEKAWDAQQKEDGEILLG</sequence>
<dbReference type="PANTHER" id="PTHR33112">
    <property type="entry name" value="DOMAIN PROTEIN, PUTATIVE-RELATED"/>
    <property type="match status" value="1"/>
</dbReference>
<keyword evidence="4" id="KW-1185">Reference proteome</keyword>
<proteinExistence type="predicted"/>
<dbReference type="Pfam" id="PF06985">
    <property type="entry name" value="HET"/>
    <property type="match status" value="1"/>
</dbReference>
<feature type="compositionally biased region" description="Polar residues" evidence="1">
    <location>
        <begin position="24"/>
        <end position="40"/>
    </location>
</feature>
<dbReference type="Proteomes" id="UP000754883">
    <property type="component" value="Unassembled WGS sequence"/>
</dbReference>
<organism evidence="3 4">
    <name type="scientific">Clonostachys byssicola</name>
    <dbReference type="NCBI Taxonomy" id="160290"/>
    <lineage>
        <taxon>Eukaryota</taxon>
        <taxon>Fungi</taxon>
        <taxon>Dikarya</taxon>
        <taxon>Ascomycota</taxon>
        <taxon>Pezizomycotina</taxon>
        <taxon>Sordariomycetes</taxon>
        <taxon>Hypocreomycetidae</taxon>
        <taxon>Hypocreales</taxon>
        <taxon>Bionectriaceae</taxon>
        <taxon>Clonostachys</taxon>
    </lineage>
</organism>
<reference evidence="3 4" key="2">
    <citation type="submission" date="2021-10" db="EMBL/GenBank/DDBJ databases">
        <authorList>
            <person name="Piombo E."/>
        </authorList>
    </citation>
    <scope>NUCLEOTIDE SEQUENCE [LARGE SCALE GENOMIC DNA]</scope>
</reference>
<evidence type="ECO:0000259" key="2">
    <source>
        <dbReference type="Pfam" id="PF06985"/>
    </source>
</evidence>
<dbReference type="AlphaFoldDB" id="A0A9N9U0E2"/>
<dbReference type="InterPro" id="IPR010730">
    <property type="entry name" value="HET"/>
</dbReference>
<feature type="compositionally biased region" description="Basic and acidic residues" evidence="1">
    <location>
        <begin position="1"/>
        <end position="20"/>
    </location>
</feature>
<dbReference type="PANTHER" id="PTHR33112:SF16">
    <property type="entry name" value="HETEROKARYON INCOMPATIBILITY DOMAIN-CONTAINING PROTEIN"/>
    <property type="match status" value="1"/>
</dbReference>
<feature type="region of interest" description="Disordered" evidence="1">
    <location>
        <begin position="1"/>
        <end position="60"/>
    </location>
</feature>
<accession>A0A9N9U0E2</accession>
<dbReference type="EMBL" id="CABFNO020001240">
    <property type="protein sequence ID" value="CAG9972009.1"/>
    <property type="molecule type" value="Genomic_DNA"/>
</dbReference>
<evidence type="ECO:0000313" key="3">
    <source>
        <dbReference type="EMBL" id="CAG9972009.1"/>
    </source>
</evidence>
<feature type="compositionally biased region" description="Low complexity" evidence="1">
    <location>
        <begin position="44"/>
        <end position="60"/>
    </location>
</feature>
<feature type="domain" description="Heterokaryon incompatibility" evidence="2">
    <location>
        <begin position="116"/>
        <end position="261"/>
    </location>
</feature>
<evidence type="ECO:0000256" key="1">
    <source>
        <dbReference type="SAM" id="MobiDB-lite"/>
    </source>
</evidence>
<comment type="caution">
    <text evidence="3">The sequence shown here is derived from an EMBL/GenBank/DDBJ whole genome shotgun (WGS) entry which is preliminary data.</text>
</comment>
<protein>
    <recommendedName>
        <fullName evidence="2">Heterokaryon incompatibility domain-containing protein</fullName>
    </recommendedName>
</protein>
<evidence type="ECO:0000313" key="4">
    <source>
        <dbReference type="Proteomes" id="UP000754883"/>
    </source>
</evidence>
<gene>
    <name evidence="3" type="ORF">CBYS24578_00000819</name>
</gene>
<name>A0A9N9U0E2_9HYPO</name>
<dbReference type="OrthoDB" id="2975793at2759"/>
<reference evidence="4" key="1">
    <citation type="submission" date="2019-06" db="EMBL/GenBank/DDBJ databases">
        <authorList>
            <person name="Broberg M."/>
        </authorList>
    </citation>
    <scope>NUCLEOTIDE SEQUENCE [LARGE SCALE GENOMIC DNA]</scope>
</reference>